<dbReference type="GO" id="GO:0006099">
    <property type="term" value="P:tricarboxylic acid cycle"/>
    <property type="evidence" value="ECO:0007669"/>
    <property type="project" value="UniProtKB-KW"/>
</dbReference>
<evidence type="ECO:0000256" key="2">
    <source>
        <dbReference type="ARBA" id="ARBA00022532"/>
    </source>
</evidence>
<proteinExistence type="inferred from homology"/>
<protein>
    <recommendedName>
        <fullName evidence="3">Isopropylmalate dehydrogenase-like domain-containing protein</fullName>
    </recommendedName>
</protein>
<dbReference type="InterPro" id="IPR024084">
    <property type="entry name" value="IsoPropMal-DH-like_dom"/>
</dbReference>
<dbReference type="SUPFAM" id="SSF53659">
    <property type="entry name" value="Isocitrate/Isopropylmalate dehydrogenase-like"/>
    <property type="match status" value="1"/>
</dbReference>
<dbReference type="GO" id="GO:0005739">
    <property type="term" value="C:mitochondrion"/>
    <property type="evidence" value="ECO:0007669"/>
    <property type="project" value="TreeGrafter"/>
</dbReference>
<name>A0A9P0CVA1_9CUCU</name>
<evidence type="ECO:0000259" key="3">
    <source>
        <dbReference type="SMART" id="SM01329"/>
    </source>
</evidence>
<reference evidence="4" key="1">
    <citation type="submission" date="2022-01" db="EMBL/GenBank/DDBJ databases">
        <authorList>
            <person name="King R."/>
        </authorList>
    </citation>
    <scope>NUCLEOTIDE SEQUENCE</scope>
</reference>
<sequence length="381" mass="42632">MNKLKRTLISFGTSRRSLATTADVFAGLIREKHKLPSYMLSTPPRASCGGRYIVTMLPGVGSGPQMMEYVRRVFEAACAPVDFEIINDMKAIKEIITSIRRNGVAIKGHIPELPALASNVTLRSHLDMYVYKVHILSVPNIKSRMHNIDVYVFRQNIEGEYAMLEHTPKPGIVESLKIITRDTTIRFAHWAYGFARRHKRKHVTIVHKANIMKLTDGLFLQTIIDIGKDYPEIKTTSMIVDNCAMQIVRDPKNFDVILTPNLYGNIVISIFCGLIGGHGIISGENFGDECAIYEVGLRHLAFEDEMYVNPIAMINAGVKLLYYLKKDPHADLIAEAVRKTMVDDKIHTPDLGGKACSCEVVAAIISHIKETVKQCPKVQAK</sequence>
<organism evidence="4 5">
    <name type="scientific">Psylliodes chrysocephalus</name>
    <dbReference type="NCBI Taxonomy" id="3402493"/>
    <lineage>
        <taxon>Eukaryota</taxon>
        <taxon>Metazoa</taxon>
        <taxon>Ecdysozoa</taxon>
        <taxon>Arthropoda</taxon>
        <taxon>Hexapoda</taxon>
        <taxon>Insecta</taxon>
        <taxon>Pterygota</taxon>
        <taxon>Neoptera</taxon>
        <taxon>Endopterygota</taxon>
        <taxon>Coleoptera</taxon>
        <taxon>Polyphaga</taxon>
        <taxon>Cucujiformia</taxon>
        <taxon>Chrysomeloidea</taxon>
        <taxon>Chrysomelidae</taxon>
        <taxon>Galerucinae</taxon>
        <taxon>Alticini</taxon>
        <taxon>Psylliodes</taxon>
    </lineage>
</organism>
<comment type="similarity">
    <text evidence="1">Belongs to the isocitrate and isopropylmalate dehydrogenases family.</text>
</comment>
<dbReference type="EMBL" id="OV651830">
    <property type="protein sequence ID" value="CAH1104876.1"/>
    <property type="molecule type" value="Genomic_DNA"/>
</dbReference>
<dbReference type="Proteomes" id="UP001153636">
    <property type="component" value="Chromosome 18"/>
</dbReference>
<dbReference type="PANTHER" id="PTHR11835">
    <property type="entry name" value="DECARBOXYLATING DEHYDROGENASES-ISOCITRATE, ISOPROPYLMALATE, TARTRATE"/>
    <property type="match status" value="1"/>
</dbReference>
<feature type="domain" description="Isopropylmalate dehydrogenase-like" evidence="3">
    <location>
        <begin position="53"/>
        <end position="364"/>
    </location>
</feature>
<evidence type="ECO:0000313" key="4">
    <source>
        <dbReference type="EMBL" id="CAH1104876.1"/>
    </source>
</evidence>
<dbReference type="OrthoDB" id="10261637at2759"/>
<dbReference type="Pfam" id="PF00180">
    <property type="entry name" value="Iso_dh"/>
    <property type="match status" value="1"/>
</dbReference>
<dbReference type="SMART" id="SM01329">
    <property type="entry name" value="Iso_dh"/>
    <property type="match status" value="1"/>
</dbReference>
<keyword evidence="2" id="KW-0816">Tricarboxylic acid cycle</keyword>
<evidence type="ECO:0000256" key="1">
    <source>
        <dbReference type="ARBA" id="ARBA00007769"/>
    </source>
</evidence>
<dbReference type="AlphaFoldDB" id="A0A9P0CVA1"/>
<gene>
    <name evidence="4" type="ORF">PSYICH_LOCUS6073</name>
</gene>
<dbReference type="PANTHER" id="PTHR11835:SF60">
    <property type="entry name" value="ISOCITRATE DEHYDROGENASE [NAD] SUBUNIT, MITOCHONDRIAL"/>
    <property type="match status" value="1"/>
</dbReference>
<accession>A0A9P0CVA1</accession>
<evidence type="ECO:0000313" key="5">
    <source>
        <dbReference type="Proteomes" id="UP001153636"/>
    </source>
</evidence>
<dbReference type="GO" id="GO:0006102">
    <property type="term" value="P:isocitrate metabolic process"/>
    <property type="evidence" value="ECO:0007669"/>
    <property type="project" value="TreeGrafter"/>
</dbReference>
<dbReference type="Gene3D" id="3.40.718.10">
    <property type="entry name" value="Isopropylmalate Dehydrogenase"/>
    <property type="match status" value="1"/>
</dbReference>
<keyword evidence="5" id="KW-1185">Reference proteome</keyword>